<reference evidence="1 2" key="1">
    <citation type="submission" date="2016-11" db="EMBL/GenBank/DDBJ databases">
        <authorList>
            <person name="Jaros S."/>
            <person name="Januszkiewicz K."/>
            <person name="Wedrychowicz H."/>
        </authorList>
    </citation>
    <scope>NUCLEOTIDE SEQUENCE [LARGE SCALE GENOMIC DNA]</scope>
    <source>
        <strain evidence="1 2">DSM 44523</strain>
    </source>
</reference>
<proteinExistence type="predicted"/>
<sequence>MPVLSVITAVAPGMHEHLPETYESLRTQELPAGWEWEWLVQCDSMDEDHRAQIRAVLPGDEPRLSYRASRTGGPGVARTMTLARARGELAKTLNADDRLAQGSLMRDIHGLSQPDVHWAASRVIEFWPGGGQRPHSARTPPAGRVTSGELLSSYWSPTDTGLLVHPATLCVRMRTLLALGGWMALPASEDTALMLALDAVSDGWYSEEVGLLYRCWDRQMTAQPAHFEPEERNARRRIIAIRAEALRSFKDSFRIRGAQRS</sequence>
<evidence type="ECO:0000313" key="2">
    <source>
        <dbReference type="Proteomes" id="UP000184501"/>
    </source>
</evidence>
<name>A0A1M5IG87_STRHI</name>
<dbReference type="Gene3D" id="3.90.550.10">
    <property type="entry name" value="Spore Coat Polysaccharide Biosynthesis Protein SpsA, Chain A"/>
    <property type="match status" value="1"/>
</dbReference>
<protein>
    <recommendedName>
        <fullName evidence="3">Glycosyl transferase family 2</fullName>
    </recommendedName>
</protein>
<dbReference type="SUPFAM" id="SSF53448">
    <property type="entry name" value="Nucleotide-diphospho-sugar transferases"/>
    <property type="match status" value="1"/>
</dbReference>
<dbReference type="STRING" id="2017.SAMN05444320_107269"/>
<dbReference type="AlphaFoldDB" id="A0A1M5IG87"/>
<dbReference type="OrthoDB" id="4529776at2"/>
<dbReference type="Proteomes" id="UP000184501">
    <property type="component" value="Unassembled WGS sequence"/>
</dbReference>
<evidence type="ECO:0000313" key="1">
    <source>
        <dbReference type="EMBL" id="SHG27256.1"/>
    </source>
</evidence>
<dbReference type="RefSeq" id="WP_073486732.1">
    <property type="nucleotide sequence ID" value="NZ_FQVN01000007.1"/>
</dbReference>
<evidence type="ECO:0008006" key="3">
    <source>
        <dbReference type="Google" id="ProtNLM"/>
    </source>
</evidence>
<gene>
    <name evidence="1" type="ORF">SAMN05444320_107269</name>
</gene>
<accession>A0A1M5IG87</accession>
<dbReference type="CDD" id="cd00761">
    <property type="entry name" value="Glyco_tranf_GTA_type"/>
    <property type="match status" value="1"/>
</dbReference>
<dbReference type="EMBL" id="FQVN01000007">
    <property type="protein sequence ID" value="SHG27256.1"/>
    <property type="molecule type" value="Genomic_DNA"/>
</dbReference>
<dbReference type="InterPro" id="IPR029044">
    <property type="entry name" value="Nucleotide-diphossugar_trans"/>
</dbReference>
<keyword evidence="2" id="KW-1185">Reference proteome</keyword>
<organism evidence="1 2">
    <name type="scientific">Streptoalloteichus hindustanus</name>
    <dbReference type="NCBI Taxonomy" id="2017"/>
    <lineage>
        <taxon>Bacteria</taxon>
        <taxon>Bacillati</taxon>
        <taxon>Actinomycetota</taxon>
        <taxon>Actinomycetes</taxon>
        <taxon>Pseudonocardiales</taxon>
        <taxon>Pseudonocardiaceae</taxon>
        <taxon>Streptoalloteichus</taxon>
    </lineage>
</organism>